<sequence length="260" mass="29967">MKPSNGRNARNTNIHTRVKRADGRSPPADDDDAGLKRYRFLKKDETLHEALDTTEYPSFEIMWEHHRIRGYDEYEDAIRSRLARPTLLLKRGLDQTKYVNEAKSGVSNFGRAIKALINEHPEAQLSFEMRQLEVNTLNAIEMSAQEAACRDVIYVNTHWLEEPHRSRNTKADMEEERLLPTSSDIWRKIPVEGYEERPPEMEALTYAEFMVEYNPNENNNESTVEVKQRYSAGVTIAELTAASDAVGLERREGVTSEPRQ</sequence>
<organism evidence="1 2">
    <name type="scientific">Dermacentor silvarum</name>
    <name type="common">Tick</name>
    <dbReference type="NCBI Taxonomy" id="543639"/>
    <lineage>
        <taxon>Eukaryota</taxon>
        <taxon>Metazoa</taxon>
        <taxon>Ecdysozoa</taxon>
        <taxon>Arthropoda</taxon>
        <taxon>Chelicerata</taxon>
        <taxon>Arachnida</taxon>
        <taxon>Acari</taxon>
        <taxon>Parasitiformes</taxon>
        <taxon>Ixodida</taxon>
        <taxon>Ixodoidea</taxon>
        <taxon>Ixodidae</taxon>
        <taxon>Rhipicephalinae</taxon>
        <taxon>Dermacentor</taxon>
    </lineage>
</organism>
<proteinExistence type="predicted"/>
<comment type="caution">
    <text evidence="1">The sequence shown here is derived from an EMBL/GenBank/DDBJ whole genome shotgun (WGS) entry which is preliminary data.</text>
</comment>
<gene>
    <name evidence="1" type="ORF">HPB49_002139</name>
</gene>
<keyword evidence="2" id="KW-1185">Reference proteome</keyword>
<dbReference type="Proteomes" id="UP000821865">
    <property type="component" value="Chromosome 5"/>
</dbReference>
<name>A0ACB8CNV4_DERSI</name>
<accession>A0ACB8CNV4</accession>
<dbReference type="EMBL" id="CM023474">
    <property type="protein sequence ID" value="KAH7948769.1"/>
    <property type="molecule type" value="Genomic_DNA"/>
</dbReference>
<protein>
    <submittedName>
        <fullName evidence="1">Uncharacterized protein</fullName>
    </submittedName>
</protein>
<evidence type="ECO:0000313" key="1">
    <source>
        <dbReference type="EMBL" id="KAH7948769.1"/>
    </source>
</evidence>
<reference evidence="1" key="1">
    <citation type="submission" date="2020-05" db="EMBL/GenBank/DDBJ databases">
        <title>Large-scale comparative analyses of tick genomes elucidate their genetic diversity and vector capacities.</title>
        <authorList>
            <person name="Jia N."/>
            <person name="Wang J."/>
            <person name="Shi W."/>
            <person name="Du L."/>
            <person name="Sun Y."/>
            <person name="Zhan W."/>
            <person name="Jiang J."/>
            <person name="Wang Q."/>
            <person name="Zhang B."/>
            <person name="Ji P."/>
            <person name="Sakyi L.B."/>
            <person name="Cui X."/>
            <person name="Yuan T."/>
            <person name="Jiang B."/>
            <person name="Yang W."/>
            <person name="Lam T.T.-Y."/>
            <person name="Chang Q."/>
            <person name="Ding S."/>
            <person name="Wang X."/>
            <person name="Zhu J."/>
            <person name="Ruan X."/>
            <person name="Zhao L."/>
            <person name="Wei J."/>
            <person name="Que T."/>
            <person name="Du C."/>
            <person name="Cheng J."/>
            <person name="Dai P."/>
            <person name="Han X."/>
            <person name="Huang E."/>
            <person name="Gao Y."/>
            <person name="Liu J."/>
            <person name="Shao H."/>
            <person name="Ye R."/>
            <person name="Li L."/>
            <person name="Wei W."/>
            <person name="Wang X."/>
            <person name="Wang C."/>
            <person name="Yang T."/>
            <person name="Huo Q."/>
            <person name="Li W."/>
            <person name="Guo W."/>
            <person name="Chen H."/>
            <person name="Zhou L."/>
            <person name="Ni X."/>
            <person name="Tian J."/>
            <person name="Zhou Y."/>
            <person name="Sheng Y."/>
            <person name="Liu T."/>
            <person name="Pan Y."/>
            <person name="Xia L."/>
            <person name="Li J."/>
            <person name="Zhao F."/>
            <person name="Cao W."/>
        </authorList>
    </citation>
    <scope>NUCLEOTIDE SEQUENCE</scope>
    <source>
        <strain evidence="1">Dsil-2018</strain>
    </source>
</reference>
<evidence type="ECO:0000313" key="2">
    <source>
        <dbReference type="Proteomes" id="UP000821865"/>
    </source>
</evidence>